<evidence type="ECO:0000313" key="7">
    <source>
        <dbReference type="Proteomes" id="UP000494165"/>
    </source>
</evidence>
<organism evidence="6 7">
    <name type="scientific">Cloeon dipterum</name>
    <dbReference type="NCBI Taxonomy" id="197152"/>
    <lineage>
        <taxon>Eukaryota</taxon>
        <taxon>Metazoa</taxon>
        <taxon>Ecdysozoa</taxon>
        <taxon>Arthropoda</taxon>
        <taxon>Hexapoda</taxon>
        <taxon>Insecta</taxon>
        <taxon>Pterygota</taxon>
        <taxon>Palaeoptera</taxon>
        <taxon>Ephemeroptera</taxon>
        <taxon>Pisciforma</taxon>
        <taxon>Baetidae</taxon>
        <taxon>Cloeon</taxon>
    </lineage>
</organism>
<dbReference type="InterPro" id="IPR011989">
    <property type="entry name" value="ARM-like"/>
</dbReference>
<dbReference type="GO" id="GO:0006606">
    <property type="term" value="P:protein import into nucleus"/>
    <property type="evidence" value="ECO:0007669"/>
    <property type="project" value="TreeGrafter"/>
</dbReference>
<dbReference type="Pfam" id="PF25758">
    <property type="entry name" value="TPR_IPO11"/>
    <property type="match status" value="1"/>
</dbReference>
<name>A0A8S1CUH6_9INSE</name>
<keyword evidence="7" id="KW-1185">Reference proteome</keyword>
<dbReference type="PANTHER" id="PTHR10997:SF7">
    <property type="entry name" value="IMPORTIN-11"/>
    <property type="match status" value="1"/>
</dbReference>
<dbReference type="InterPro" id="IPR058669">
    <property type="entry name" value="TPR_IPO7/11-like"/>
</dbReference>
<dbReference type="PROSITE" id="PS50166">
    <property type="entry name" value="IMPORTIN_B_NT"/>
    <property type="match status" value="1"/>
</dbReference>
<dbReference type="Gene3D" id="1.25.10.10">
    <property type="entry name" value="Leucine-rich Repeat Variant"/>
    <property type="match status" value="1"/>
</dbReference>
<dbReference type="SMART" id="SM00913">
    <property type="entry name" value="IBN_N"/>
    <property type="match status" value="1"/>
</dbReference>
<dbReference type="GO" id="GO:0005829">
    <property type="term" value="C:cytosol"/>
    <property type="evidence" value="ECO:0007669"/>
    <property type="project" value="TreeGrafter"/>
</dbReference>
<evidence type="ECO:0000259" key="5">
    <source>
        <dbReference type="PROSITE" id="PS50166"/>
    </source>
</evidence>
<evidence type="ECO:0000256" key="3">
    <source>
        <dbReference type="ARBA" id="ARBA00022448"/>
    </source>
</evidence>
<dbReference type="PANTHER" id="PTHR10997">
    <property type="entry name" value="IMPORTIN-7, 8, 11"/>
    <property type="match status" value="1"/>
</dbReference>
<evidence type="ECO:0000313" key="6">
    <source>
        <dbReference type="EMBL" id="CAB3374308.1"/>
    </source>
</evidence>
<keyword evidence="4" id="KW-0539">Nucleus</keyword>
<dbReference type="GO" id="GO:0031267">
    <property type="term" value="F:small GTPase binding"/>
    <property type="evidence" value="ECO:0007669"/>
    <property type="project" value="InterPro"/>
</dbReference>
<dbReference type="OrthoDB" id="361693at2759"/>
<sequence>MEASHSEVLAALAAATSQDINQLRPAEMRLKGWETSPGFYAALLSAFADLGQPVNVRWMAVLCMKNGVDRFWRRNAPNAISEGEKASVRQALVACCLRELAPQILTQLAVLSSKIARHDWPREWPELLNQLLEGVQQPGSRQQALLVLHHVVKTLSSKRLAGDRRLFQELSSSLFPHILLIFEQNMAAEAVTEGTLALKILRQITVHGFKAPYEEAAVRSFLDSAIPRTRVLIEMRQNASDQAAIQKLASLMLKLLSDILEHHPFSFGPLVASTLQLIDNLILNDSGCSLLFERAAVQLLNLLKGILLCSEFKSDAFPAGQQAQQAKSQFFTPQMLQALCQRLVARFLPLSQDELKQWAEDAEAFAADEGGECWRYALRPCVESCFVALFKEYNSHMVPPLIQMMQSNLSPTTPILLKEAIYTAVGLVSYELYDEVDFDSWFRGPLREELACTQADYRIIRRRIAWLLGQWSSVKLSPDLRPLLYSTQMTLLSGGEDMAVRLAAAQSLRNSLDDFDFSPEQIEPILGDCFNLLLTLLRDARECDSKMRVLSVASFVVERVGQAVRPHAAALVQCLPQLWAENHPMLRAAVAGALVPLVSALGPDHNQLSNFLLPVVETATNINEEAHVYLLEDGLDLWLCIMENVAQMSPQLLMLWPRVATLMEMTTEHMQICLQLTKAYLLLAPTQFLENHGRTLVHLLNDIMVDIKPEGQLQILRLVELIQRAEPAAMSILQPLVCRVICSVLQGDALPLLMALQLSVLARLLLDAQNVIAESINSIAQISGETPDAVLQRVLEVWLYSMNIITQPERRKLLALALVTLLAADDRRFCGILLAVAEVCIDFF</sequence>
<accession>A0A8S1CUH6</accession>
<proteinExistence type="inferred from homology"/>
<feature type="domain" description="Importin N-terminal" evidence="5">
    <location>
        <begin position="26"/>
        <end position="98"/>
    </location>
</feature>
<comment type="similarity">
    <text evidence="2">Belongs to the importin beta family.</text>
</comment>
<comment type="subcellular location">
    <subcellularLocation>
        <location evidence="1">Nucleus</location>
    </subcellularLocation>
</comment>
<comment type="caution">
    <text evidence="6">The sequence shown here is derived from an EMBL/GenBank/DDBJ whole genome shotgun (WGS) entry which is preliminary data.</text>
</comment>
<dbReference type="GO" id="GO:0005635">
    <property type="term" value="C:nuclear envelope"/>
    <property type="evidence" value="ECO:0007669"/>
    <property type="project" value="TreeGrafter"/>
</dbReference>
<dbReference type="SUPFAM" id="SSF48371">
    <property type="entry name" value="ARM repeat"/>
    <property type="match status" value="1"/>
</dbReference>
<evidence type="ECO:0000256" key="2">
    <source>
        <dbReference type="ARBA" id="ARBA00007991"/>
    </source>
</evidence>
<dbReference type="InterPro" id="IPR016024">
    <property type="entry name" value="ARM-type_fold"/>
</dbReference>
<dbReference type="EMBL" id="CADEPI010000096">
    <property type="protein sequence ID" value="CAB3374308.1"/>
    <property type="molecule type" value="Genomic_DNA"/>
</dbReference>
<keyword evidence="3" id="KW-0813">Transport</keyword>
<evidence type="ECO:0000256" key="4">
    <source>
        <dbReference type="ARBA" id="ARBA00023242"/>
    </source>
</evidence>
<dbReference type="Pfam" id="PF03810">
    <property type="entry name" value="IBN_N"/>
    <property type="match status" value="1"/>
</dbReference>
<dbReference type="Proteomes" id="UP000494165">
    <property type="component" value="Unassembled WGS sequence"/>
</dbReference>
<reference evidence="6 7" key="1">
    <citation type="submission" date="2020-04" db="EMBL/GenBank/DDBJ databases">
        <authorList>
            <person name="Alioto T."/>
            <person name="Alioto T."/>
            <person name="Gomez Garrido J."/>
        </authorList>
    </citation>
    <scope>NUCLEOTIDE SEQUENCE [LARGE SCALE GENOMIC DNA]</scope>
</reference>
<dbReference type="InterPro" id="IPR001494">
    <property type="entry name" value="Importin-beta_N"/>
</dbReference>
<protein>
    <recommendedName>
        <fullName evidence="5">Importin N-terminal domain-containing protein</fullName>
    </recommendedName>
</protein>
<evidence type="ECO:0000256" key="1">
    <source>
        <dbReference type="ARBA" id="ARBA00004123"/>
    </source>
</evidence>
<gene>
    <name evidence="6" type="ORF">CLODIP_2_CD06003</name>
</gene>
<dbReference type="AlphaFoldDB" id="A0A8S1CUH6"/>